<evidence type="ECO:0000313" key="2">
    <source>
        <dbReference type="Proteomes" id="UP000825367"/>
    </source>
</evidence>
<proteinExistence type="predicted"/>
<dbReference type="InterPro" id="IPR045596">
    <property type="entry name" value="DUF6459"/>
</dbReference>
<reference evidence="1 2" key="1">
    <citation type="submission" date="2021-07" db="EMBL/GenBank/DDBJ databases">
        <title>Whole genome sequencing of non-tuberculosis mycobacteria type-strains.</title>
        <authorList>
            <person name="Igarashi Y."/>
            <person name="Osugi A."/>
            <person name="Mitarai S."/>
        </authorList>
    </citation>
    <scope>NUCLEOTIDE SEQUENCE [LARGE SCALE GENOMIC DNA]</scope>
    <source>
        <strain evidence="1 2">JCM 16370</strain>
    </source>
</reference>
<dbReference type="EMBL" id="CP080333">
    <property type="protein sequence ID" value="QYL18364.1"/>
    <property type="molecule type" value="Genomic_DNA"/>
</dbReference>
<evidence type="ECO:0000313" key="1">
    <source>
        <dbReference type="EMBL" id="QYL18364.1"/>
    </source>
</evidence>
<organism evidence="1 2">
    <name type="scientific">Mycolicibacterium pallens</name>
    <dbReference type="NCBI Taxonomy" id="370524"/>
    <lineage>
        <taxon>Bacteria</taxon>
        <taxon>Bacillati</taxon>
        <taxon>Actinomycetota</taxon>
        <taxon>Actinomycetes</taxon>
        <taxon>Mycobacteriales</taxon>
        <taxon>Mycobacteriaceae</taxon>
        <taxon>Mycolicibacterium</taxon>
    </lineage>
</organism>
<gene>
    <name evidence="1" type="ORF">K0O64_07580</name>
</gene>
<protein>
    <recommendedName>
        <fullName evidence="3">Alanine, arginine and proline rich protein</fullName>
    </recommendedName>
</protein>
<accession>A0ABX8VS66</accession>
<name>A0ABX8VS66_9MYCO</name>
<evidence type="ECO:0008006" key="3">
    <source>
        <dbReference type="Google" id="ProtNLM"/>
    </source>
</evidence>
<dbReference type="Proteomes" id="UP000825367">
    <property type="component" value="Chromosome"/>
</dbReference>
<sequence>MSPTVRPSPAAGPCIDRSRRVPMSCVVPVVDYEPPVLHTAPERMHLLRPRALESAPRPVPPAAPSAPLRAAGGFADAALRRVLEVIDRRRSLAQLRPLLASGLVESLLPAVARHEGNGAARLRRLRVQPVGTDGSAAEVAATYTRDERIHAIACRVEQVMTPTGLRWQVVALHIG</sequence>
<keyword evidence="2" id="KW-1185">Reference proteome</keyword>
<dbReference type="Pfam" id="PF20060">
    <property type="entry name" value="DUF6459"/>
    <property type="match status" value="1"/>
</dbReference>